<organism evidence="3 4">
    <name type="scientific">Bathycoccus prasinos</name>
    <dbReference type="NCBI Taxonomy" id="41875"/>
    <lineage>
        <taxon>Eukaryota</taxon>
        <taxon>Viridiplantae</taxon>
        <taxon>Chlorophyta</taxon>
        <taxon>Mamiellophyceae</taxon>
        <taxon>Mamiellales</taxon>
        <taxon>Bathycoccaceae</taxon>
        <taxon>Bathycoccus</taxon>
    </lineage>
</organism>
<sequence length="309" mass="36971">MEERGDHRRRLSRSSTSPHWNYYTNQYFHEERNLENWDHTIEEEEEEMDEGGEEERGRGRRGGYVNQRYLREQYLAQQRRQNEYHRRVRQDQFERSRVFSDFHAEEEDTNETKRREAREAFRDLPEEYNENKTGAVAVLSRNARVIPVDVRGIIETMGKPCGKYILDCDMPGVSIENIVFKTLECTNRPGVAFFIEVVSSTREENENGEREKKEEEVKEKENIVRKMLRISKKKDPNVLEPQRKEDVFPKVKSYRMERGTHRKYVQRKFYIPKSYALSSAKYKDGVATFEFTLCEEGQQITHRQTFEDA</sequence>
<dbReference type="Proteomes" id="UP000198341">
    <property type="component" value="Chromosome 6"/>
</dbReference>
<evidence type="ECO:0000313" key="4">
    <source>
        <dbReference type="Proteomes" id="UP000198341"/>
    </source>
</evidence>
<protein>
    <submittedName>
        <fullName evidence="3">Uncharacterized protein</fullName>
    </submittedName>
</protein>
<evidence type="ECO:0000256" key="2">
    <source>
        <dbReference type="SAM" id="MobiDB-lite"/>
    </source>
</evidence>
<feature type="region of interest" description="Disordered" evidence="2">
    <location>
        <begin position="1"/>
        <end position="20"/>
    </location>
</feature>
<reference evidence="3 4" key="1">
    <citation type="submission" date="2011-10" db="EMBL/GenBank/DDBJ databases">
        <authorList>
            <person name="Genoscope - CEA"/>
        </authorList>
    </citation>
    <scope>NUCLEOTIDE SEQUENCE [LARGE SCALE GENOMIC DNA]</scope>
    <source>
        <strain evidence="3 4">RCC 1105</strain>
    </source>
</reference>
<keyword evidence="4" id="KW-1185">Reference proteome</keyword>
<dbReference type="AlphaFoldDB" id="K8EXC3"/>
<feature type="coiled-coil region" evidence="1">
    <location>
        <begin position="198"/>
        <end position="230"/>
    </location>
</feature>
<feature type="region of interest" description="Disordered" evidence="2">
    <location>
        <begin position="43"/>
        <end position="62"/>
    </location>
</feature>
<dbReference type="KEGG" id="bpg:Bathy06g01160"/>
<proteinExistence type="predicted"/>
<accession>K8EXC3</accession>
<evidence type="ECO:0000256" key="1">
    <source>
        <dbReference type="SAM" id="Coils"/>
    </source>
</evidence>
<feature type="compositionally biased region" description="Acidic residues" evidence="2">
    <location>
        <begin position="43"/>
        <end position="53"/>
    </location>
</feature>
<name>K8EXC3_9CHLO</name>
<evidence type="ECO:0000313" key="3">
    <source>
        <dbReference type="EMBL" id="CCO17120.1"/>
    </source>
</evidence>
<keyword evidence="1" id="KW-0175">Coiled coil</keyword>
<dbReference type="GeneID" id="19015096"/>
<dbReference type="EMBL" id="FO082273">
    <property type="protein sequence ID" value="CCO17120.1"/>
    <property type="molecule type" value="Genomic_DNA"/>
</dbReference>
<dbReference type="RefSeq" id="XP_007512520.1">
    <property type="nucleotide sequence ID" value="XM_007512458.1"/>
</dbReference>
<gene>
    <name evidence="3" type="ORF">Bathy06g01160</name>
</gene>